<feature type="chain" id="PRO_5022849746" evidence="1">
    <location>
        <begin position="21"/>
        <end position="788"/>
    </location>
</feature>
<dbReference type="EMBL" id="VOOR01000021">
    <property type="protein sequence ID" value="TXB62936.1"/>
    <property type="molecule type" value="Genomic_DNA"/>
</dbReference>
<evidence type="ECO:0000259" key="2">
    <source>
        <dbReference type="Pfam" id="PF00326"/>
    </source>
</evidence>
<feature type="signal peptide" evidence="1">
    <location>
        <begin position="1"/>
        <end position="20"/>
    </location>
</feature>
<dbReference type="InterPro" id="IPR002469">
    <property type="entry name" value="Peptidase_S9B_N"/>
</dbReference>
<accession>A0A5C6RKQ9</accession>
<dbReference type="InterPro" id="IPR050278">
    <property type="entry name" value="Serine_Prot_S9B/DPPIV"/>
</dbReference>
<reference evidence="4 5" key="1">
    <citation type="submission" date="2019-08" db="EMBL/GenBank/DDBJ databases">
        <title>Genome of Phaeodactylibacter luteus.</title>
        <authorList>
            <person name="Bowman J.P."/>
        </authorList>
    </citation>
    <scope>NUCLEOTIDE SEQUENCE [LARGE SCALE GENOMIC DNA]</scope>
    <source>
        <strain evidence="4 5">KCTC 42180</strain>
    </source>
</reference>
<dbReference type="GO" id="GO:0006508">
    <property type="term" value="P:proteolysis"/>
    <property type="evidence" value="ECO:0007669"/>
    <property type="project" value="InterPro"/>
</dbReference>
<dbReference type="RefSeq" id="WP_147167656.1">
    <property type="nucleotide sequence ID" value="NZ_VOOR01000021.1"/>
</dbReference>
<dbReference type="InterPro" id="IPR001375">
    <property type="entry name" value="Peptidase_S9_cat"/>
</dbReference>
<feature type="domain" description="Peptidase S9 prolyl oligopeptidase catalytic" evidence="2">
    <location>
        <begin position="591"/>
        <end position="787"/>
    </location>
</feature>
<evidence type="ECO:0000256" key="1">
    <source>
        <dbReference type="SAM" id="SignalP"/>
    </source>
</evidence>
<keyword evidence="5" id="KW-1185">Reference proteome</keyword>
<feature type="domain" description="Dipeptidylpeptidase IV N-terminal" evidence="3">
    <location>
        <begin position="236"/>
        <end position="502"/>
    </location>
</feature>
<keyword evidence="1" id="KW-0732">Signal</keyword>
<name>A0A5C6RKQ9_9BACT</name>
<proteinExistence type="predicted"/>
<dbReference type="AlphaFoldDB" id="A0A5C6RKQ9"/>
<dbReference type="Gene3D" id="2.140.10.30">
    <property type="entry name" value="Dipeptidylpeptidase IV, N-terminal domain"/>
    <property type="match status" value="2"/>
</dbReference>
<gene>
    <name evidence="4" type="ORF">FRY97_11370</name>
</gene>
<dbReference type="InterPro" id="IPR029058">
    <property type="entry name" value="AB_hydrolase_fold"/>
</dbReference>
<dbReference type="Pfam" id="PF00930">
    <property type="entry name" value="DPPIV_N"/>
    <property type="match status" value="1"/>
</dbReference>
<evidence type="ECO:0000313" key="5">
    <source>
        <dbReference type="Proteomes" id="UP000321580"/>
    </source>
</evidence>
<dbReference type="Proteomes" id="UP000321580">
    <property type="component" value="Unassembled WGS sequence"/>
</dbReference>
<dbReference type="SUPFAM" id="SSF82171">
    <property type="entry name" value="DPP6 N-terminal domain-like"/>
    <property type="match status" value="1"/>
</dbReference>
<dbReference type="Gene3D" id="3.40.50.1820">
    <property type="entry name" value="alpha/beta hydrolase"/>
    <property type="match status" value="1"/>
</dbReference>
<dbReference type="SUPFAM" id="SSF53474">
    <property type="entry name" value="alpha/beta-Hydrolases"/>
    <property type="match status" value="1"/>
</dbReference>
<dbReference type="OrthoDB" id="9812921at2"/>
<dbReference type="PANTHER" id="PTHR11731">
    <property type="entry name" value="PROTEASE FAMILY S9B,C DIPEPTIDYL-PEPTIDASE IV-RELATED"/>
    <property type="match status" value="1"/>
</dbReference>
<dbReference type="Pfam" id="PF00326">
    <property type="entry name" value="Peptidase_S9"/>
    <property type="match status" value="1"/>
</dbReference>
<comment type="caution">
    <text evidence="4">The sequence shown here is derived from an EMBL/GenBank/DDBJ whole genome shotgun (WGS) entry which is preliminary data.</text>
</comment>
<evidence type="ECO:0000313" key="4">
    <source>
        <dbReference type="EMBL" id="TXB62936.1"/>
    </source>
</evidence>
<dbReference type="GO" id="GO:0008239">
    <property type="term" value="F:dipeptidyl-peptidase activity"/>
    <property type="evidence" value="ECO:0007669"/>
    <property type="project" value="TreeGrafter"/>
</dbReference>
<evidence type="ECO:0000259" key="3">
    <source>
        <dbReference type="Pfam" id="PF00930"/>
    </source>
</evidence>
<dbReference type="PANTHER" id="PTHR11731:SF193">
    <property type="entry name" value="DIPEPTIDYL PEPTIDASE 9"/>
    <property type="match status" value="1"/>
</dbReference>
<dbReference type="GO" id="GO:0008236">
    <property type="term" value="F:serine-type peptidase activity"/>
    <property type="evidence" value="ECO:0007669"/>
    <property type="project" value="InterPro"/>
</dbReference>
<organism evidence="4 5">
    <name type="scientific">Phaeodactylibacter luteus</name>
    <dbReference type="NCBI Taxonomy" id="1564516"/>
    <lineage>
        <taxon>Bacteria</taxon>
        <taxon>Pseudomonadati</taxon>
        <taxon>Bacteroidota</taxon>
        <taxon>Saprospiria</taxon>
        <taxon>Saprospirales</taxon>
        <taxon>Haliscomenobacteraceae</taxon>
        <taxon>Phaeodactylibacter</taxon>
    </lineage>
</organism>
<sequence>MARFPLTLFLGLAAFTLSFAQPVPNRSPLTVEQIMQGERFVGFLPEDISWHPNSQEVHFSWNPGMDTLRSGYRTTAQGAEPKPLSLQEQMALPRLGAYNEDYSRMVYSKNGDLFLYEVGAGLARQLTNTLGGEYSPAFAPGGQAVVYQSGDNLFQLSLQDGQLEQLTNFREGAERKEGTPGGQDSWLEAQQDELFEVLRWRAAQDRLRKAEREALEPKRPAPFYLKGQRLSNLQHTPDARYVTFRLTQSAEAKRTQVPAFVDGSGYLDISKARPKVGHPQDTHEMGIYDRGRDTFYMVSTEALSGIRQKPAYKLEVYGDTARAYDNPRAVIIHSPVFSEEGQAVVTVRAQDNKSRWIARLDLATGALEEIDHQRDEAWVGGPGISGWNFSTGTLGWLNEEEVYFQSEATGYSHLYVHNLSTGERRALTSGPFEVREASLSRDKETFFLTVNAEGPHEQHFYHLSVKTGELQRITTAPGKHEVSLSPDEKHLAIRYSYSNKPWELFVMPNRAGATPKQVTSSTTPDFDAYPWREPKVITFSAADGAKVPARLYQPKGGSKGGPAVIFVHGAGYLQNVHRWWSSYYREYMFHNLLADNGYTVLDIDYRGSDGYGRDWRTGIYRYMGGKDLSDQVDGARYLAEELGCDPSRMGIYGGSYGGFITLMALFNSPETFACGAALRSVTDWAHYNHPYTSNILNTPQEDSIAFRRSSPIYHAEGLQGHLLILHGMVDDNVQFQDVVRLSQRLIELGKDNWEMALFPMEPHGFVEPSSWADEYKRIFKLFQTQLRK</sequence>
<protein>
    <submittedName>
        <fullName evidence="4">Prolyl oligopeptidase family serine peptidase</fullName>
    </submittedName>
</protein>